<gene>
    <name evidence="2" type="ORF">GIV53_11935</name>
</gene>
<accession>A0A9Q4FHH8</accession>
<dbReference type="EMBL" id="WKAE01000106">
    <property type="protein sequence ID" value="MCF5630008.1"/>
    <property type="molecule type" value="Genomic_DNA"/>
</dbReference>
<name>A0A9Q4FHH8_PSESX</name>
<proteinExistence type="predicted"/>
<protein>
    <submittedName>
        <fullName evidence="2">Deoxyribonuclease</fullName>
    </submittedName>
</protein>
<sequence>MTLFASARPAQLKWPRPELMLILGSLLSVSAILAIVASLLLRERDDAAQTAARAAANIVRLIDADVMHNAELYDSSLQGMISGWQRTDLKDLSPELRQLVLFDRSTAASYKGDLVLLDNKGELLADSLSVKPRDDNFSDRSYFQIHAADPSLGLHVSTPYKTRWGYKDWCISFSRRISGPHGEFLGIASAAMRLVYFRNLFMSQNLGAGASINLINANGILIVRFPD</sequence>
<keyword evidence="1" id="KW-1133">Transmembrane helix</keyword>
<dbReference type="Proteomes" id="UP000814010">
    <property type="component" value="Unassembled WGS sequence"/>
</dbReference>
<comment type="caution">
    <text evidence="2">The sequence shown here is derived from an EMBL/GenBank/DDBJ whole genome shotgun (WGS) entry which is preliminary data.</text>
</comment>
<evidence type="ECO:0000313" key="3">
    <source>
        <dbReference type="Proteomes" id="UP000814010"/>
    </source>
</evidence>
<keyword evidence="1" id="KW-0472">Membrane</keyword>
<evidence type="ECO:0000313" key="2">
    <source>
        <dbReference type="EMBL" id="MCF5630008.1"/>
    </source>
</evidence>
<dbReference type="Gene3D" id="3.30.450.20">
    <property type="entry name" value="PAS domain"/>
    <property type="match status" value="1"/>
</dbReference>
<feature type="non-terminal residue" evidence="2">
    <location>
        <position position="227"/>
    </location>
</feature>
<organism evidence="2 3">
    <name type="scientific">Pseudomonas syringae</name>
    <dbReference type="NCBI Taxonomy" id="317"/>
    <lineage>
        <taxon>Bacteria</taxon>
        <taxon>Pseudomonadati</taxon>
        <taxon>Pseudomonadota</taxon>
        <taxon>Gammaproteobacteria</taxon>
        <taxon>Pseudomonadales</taxon>
        <taxon>Pseudomonadaceae</taxon>
        <taxon>Pseudomonas</taxon>
    </lineage>
</organism>
<dbReference type="CDD" id="cd12914">
    <property type="entry name" value="PDC1_DGC_like"/>
    <property type="match status" value="1"/>
</dbReference>
<feature type="transmembrane region" description="Helical" evidence="1">
    <location>
        <begin position="20"/>
        <end position="41"/>
    </location>
</feature>
<evidence type="ECO:0000256" key="1">
    <source>
        <dbReference type="SAM" id="Phobius"/>
    </source>
</evidence>
<reference evidence="2" key="1">
    <citation type="submission" date="2019-11" db="EMBL/GenBank/DDBJ databases">
        <title>Epiphytic Pseudomonas syringae from cherry orchards.</title>
        <authorList>
            <person name="Hulin M.T."/>
        </authorList>
    </citation>
    <scope>NUCLEOTIDE SEQUENCE</scope>
    <source>
        <strain evidence="2">PA-2-5E</strain>
    </source>
</reference>
<dbReference type="AlphaFoldDB" id="A0A9Q4FHH8"/>
<keyword evidence="1" id="KW-0812">Transmembrane</keyword>